<comment type="caution">
    <text evidence="1">The sequence shown here is derived from an EMBL/GenBank/DDBJ whole genome shotgun (WGS) entry which is preliminary data.</text>
</comment>
<evidence type="ECO:0000313" key="1">
    <source>
        <dbReference type="EMBL" id="KAJ7747514.1"/>
    </source>
</evidence>
<accession>A0AAD7IR86</accession>
<dbReference type="Proteomes" id="UP001215598">
    <property type="component" value="Unassembled WGS sequence"/>
</dbReference>
<protein>
    <submittedName>
        <fullName evidence="1">Uncharacterized protein</fullName>
    </submittedName>
</protein>
<gene>
    <name evidence="1" type="ORF">B0H16DRAFT_1850713</name>
</gene>
<evidence type="ECO:0000313" key="2">
    <source>
        <dbReference type="Proteomes" id="UP001215598"/>
    </source>
</evidence>
<reference evidence="1" key="1">
    <citation type="submission" date="2023-03" db="EMBL/GenBank/DDBJ databases">
        <title>Massive genome expansion in bonnet fungi (Mycena s.s.) driven by repeated elements and novel gene families across ecological guilds.</title>
        <authorList>
            <consortium name="Lawrence Berkeley National Laboratory"/>
            <person name="Harder C.B."/>
            <person name="Miyauchi S."/>
            <person name="Viragh M."/>
            <person name="Kuo A."/>
            <person name="Thoen E."/>
            <person name="Andreopoulos B."/>
            <person name="Lu D."/>
            <person name="Skrede I."/>
            <person name="Drula E."/>
            <person name="Henrissat B."/>
            <person name="Morin E."/>
            <person name="Kohler A."/>
            <person name="Barry K."/>
            <person name="LaButti K."/>
            <person name="Morin E."/>
            <person name="Salamov A."/>
            <person name="Lipzen A."/>
            <person name="Mereny Z."/>
            <person name="Hegedus B."/>
            <person name="Baldrian P."/>
            <person name="Stursova M."/>
            <person name="Weitz H."/>
            <person name="Taylor A."/>
            <person name="Grigoriev I.V."/>
            <person name="Nagy L.G."/>
            <person name="Martin F."/>
            <person name="Kauserud H."/>
        </authorList>
    </citation>
    <scope>NUCLEOTIDE SEQUENCE</scope>
    <source>
        <strain evidence="1">CBHHK182m</strain>
    </source>
</reference>
<name>A0AAD7IR86_9AGAR</name>
<organism evidence="1 2">
    <name type="scientific">Mycena metata</name>
    <dbReference type="NCBI Taxonomy" id="1033252"/>
    <lineage>
        <taxon>Eukaryota</taxon>
        <taxon>Fungi</taxon>
        <taxon>Dikarya</taxon>
        <taxon>Basidiomycota</taxon>
        <taxon>Agaricomycotina</taxon>
        <taxon>Agaricomycetes</taxon>
        <taxon>Agaricomycetidae</taxon>
        <taxon>Agaricales</taxon>
        <taxon>Marasmiineae</taxon>
        <taxon>Mycenaceae</taxon>
        <taxon>Mycena</taxon>
    </lineage>
</organism>
<sequence length="285" mass="30952">MLPMHRPHAPLSFVACSPDAHISPARLRPHRAPLPLAPAIVQIGAHGDRIMHRRSVARRSLGATLVYMSAKARLPPPSTVVHVTIIRASLPTTLLAPSFTYARAHSSRRPIDHRPPFGARCTGKSASGERDVASCRATSARVSSAVTLPILLPYICASAFPCFFLAYVRVDAESNPTADHRPRGWPRFARIPYAGGAVGGGGAYEKKRLHFDPAETQSWGRGTCLFVMVREAEAQAVYADSHPSILSTVFFVMVREAEAEAVYADSHPSMLPPFVLVPSGWMHVP</sequence>
<dbReference type="EMBL" id="JARKIB010000076">
    <property type="protein sequence ID" value="KAJ7747514.1"/>
    <property type="molecule type" value="Genomic_DNA"/>
</dbReference>
<proteinExistence type="predicted"/>
<keyword evidence="2" id="KW-1185">Reference proteome</keyword>
<dbReference type="AlphaFoldDB" id="A0AAD7IR86"/>